<keyword evidence="3" id="KW-1185">Reference proteome</keyword>
<evidence type="ECO:0000256" key="1">
    <source>
        <dbReference type="SAM" id="MobiDB-lite"/>
    </source>
</evidence>
<dbReference type="AlphaFoldDB" id="A0A839EJ75"/>
<dbReference type="EMBL" id="JACGXN010000007">
    <property type="protein sequence ID" value="MBA8880433.1"/>
    <property type="molecule type" value="Genomic_DNA"/>
</dbReference>
<feature type="region of interest" description="Disordered" evidence="1">
    <location>
        <begin position="1"/>
        <end position="26"/>
    </location>
</feature>
<proteinExistence type="predicted"/>
<name>A0A839EJ75_9HYPH</name>
<accession>A0A839EJ75</accession>
<reference evidence="2 3" key="1">
    <citation type="submission" date="2020-07" db="EMBL/GenBank/DDBJ databases">
        <title>Genomic Encyclopedia of Type Strains, Phase IV (KMG-V): Genome sequencing to study the core and pangenomes of soil and plant-associated prokaryotes.</title>
        <authorList>
            <person name="Whitman W."/>
        </authorList>
    </citation>
    <scope>NUCLEOTIDE SEQUENCE [LARGE SCALE GENOMIC DNA]</scope>
    <source>
        <strain evidence="2 3">AN3</strain>
    </source>
</reference>
<dbReference type="RefSeq" id="WP_182551072.1">
    <property type="nucleotide sequence ID" value="NZ_JACGXN010000007.1"/>
</dbReference>
<feature type="compositionally biased region" description="Basic and acidic residues" evidence="1">
    <location>
        <begin position="62"/>
        <end position="73"/>
    </location>
</feature>
<dbReference type="Proteomes" id="UP000549052">
    <property type="component" value="Unassembled WGS sequence"/>
</dbReference>
<gene>
    <name evidence="2" type="ORF">FHW16_004153</name>
</gene>
<organism evidence="2 3">
    <name type="scientific">Phyllobacterium myrsinacearum</name>
    <dbReference type="NCBI Taxonomy" id="28101"/>
    <lineage>
        <taxon>Bacteria</taxon>
        <taxon>Pseudomonadati</taxon>
        <taxon>Pseudomonadota</taxon>
        <taxon>Alphaproteobacteria</taxon>
        <taxon>Hyphomicrobiales</taxon>
        <taxon>Phyllobacteriaceae</taxon>
        <taxon>Phyllobacterium</taxon>
    </lineage>
</organism>
<comment type="caution">
    <text evidence="2">The sequence shown here is derived from an EMBL/GenBank/DDBJ whole genome shotgun (WGS) entry which is preliminary data.</text>
</comment>
<evidence type="ECO:0000313" key="3">
    <source>
        <dbReference type="Proteomes" id="UP000549052"/>
    </source>
</evidence>
<sequence>MKSVSDLNSRFSGQSGSKDPVEQGQQALLSGLVGRSSKSAKRTMSQYFKTLSDVDTARNQVEKARRAADESLNRAKAAPRPHEVTNPAFVALFEAHQHDREVLFAAMRTLDRAQEVLQVESEKIDNSTRDGNLSP</sequence>
<protein>
    <submittedName>
        <fullName evidence="2">Uncharacterized protein</fullName>
    </submittedName>
</protein>
<evidence type="ECO:0000313" key="2">
    <source>
        <dbReference type="EMBL" id="MBA8880433.1"/>
    </source>
</evidence>
<feature type="region of interest" description="Disordered" evidence="1">
    <location>
        <begin position="62"/>
        <end position="83"/>
    </location>
</feature>